<evidence type="ECO:0000313" key="7">
    <source>
        <dbReference type="EMBL" id="RDS75749.1"/>
    </source>
</evidence>
<evidence type="ECO:0000256" key="4">
    <source>
        <dbReference type="ARBA" id="ARBA00023136"/>
    </source>
</evidence>
<comment type="subcellular location">
    <subcellularLocation>
        <location evidence="1">Membrane</location>
    </subcellularLocation>
</comment>
<dbReference type="Proteomes" id="UP000254101">
    <property type="component" value="Unassembled WGS sequence"/>
</dbReference>
<dbReference type="GO" id="GO:0016491">
    <property type="term" value="F:oxidoreductase activity"/>
    <property type="evidence" value="ECO:0007669"/>
    <property type="project" value="InterPro"/>
</dbReference>
<feature type="transmembrane region" description="Helical" evidence="5">
    <location>
        <begin position="26"/>
        <end position="44"/>
    </location>
</feature>
<dbReference type="InterPro" id="IPR006694">
    <property type="entry name" value="Fatty_acid_hydroxylase"/>
</dbReference>
<dbReference type="AlphaFoldDB" id="A0A395LGP5"/>
<dbReference type="PANTHER" id="PTHR11863">
    <property type="entry name" value="STEROL DESATURASE"/>
    <property type="match status" value="1"/>
</dbReference>
<dbReference type="Pfam" id="PF04116">
    <property type="entry name" value="FA_hydroxylase"/>
    <property type="match status" value="1"/>
</dbReference>
<evidence type="ECO:0000313" key="8">
    <source>
        <dbReference type="Proteomes" id="UP000254101"/>
    </source>
</evidence>
<feature type="transmembrane region" description="Helical" evidence="5">
    <location>
        <begin position="65"/>
        <end position="83"/>
    </location>
</feature>
<dbReference type="GO" id="GO:0005506">
    <property type="term" value="F:iron ion binding"/>
    <property type="evidence" value="ECO:0007669"/>
    <property type="project" value="InterPro"/>
</dbReference>
<dbReference type="EMBL" id="QRBB01000002">
    <property type="protein sequence ID" value="RDS75749.1"/>
    <property type="molecule type" value="Genomic_DNA"/>
</dbReference>
<organism evidence="7 8">
    <name type="scientific">Alteriqipengyuania lutimaris</name>
    <dbReference type="NCBI Taxonomy" id="1538146"/>
    <lineage>
        <taxon>Bacteria</taxon>
        <taxon>Pseudomonadati</taxon>
        <taxon>Pseudomonadota</taxon>
        <taxon>Alphaproteobacteria</taxon>
        <taxon>Sphingomonadales</taxon>
        <taxon>Erythrobacteraceae</taxon>
        <taxon>Alteriqipengyuania</taxon>
    </lineage>
</organism>
<reference evidence="7 8" key="1">
    <citation type="submission" date="2018-07" db="EMBL/GenBank/DDBJ databases">
        <title>Erythrobacter nanhaiensis sp. nov., a novel member of the genus Erythrobacter isolated from the South China Sea.</title>
        <authorList>
            <person name="Chen X."/>
            <person name="Liu J."/>
        </authorList>
    </citation>
    <scope>NUCLEOTIDE SEQUENCE [LARGE SCALE GENOMIC DNA]</scope>
    <source>
        <strain evidence="7 8">S-5</strain>
    </source>
</reference>
<dbReference type="InterPro" id="IPR050307">
    <property type="entry name" value="Sterol_Desaturase_Related"/>
</dbReference>
<gene>
    <name evidence="7" type="ORF">DL238_13685</name>
</gene>
<evidence type="ECO:0000259" key="6">
    <source>
        <dbReference type="Pfam" id="PF04116"/>
    </source>
</evidence>
<keyword evidence="4 5" id="KW-0472">Membrane</keyword>
<keyword evidence="2 5" id="KW-0812">Transmembrane</keyword>
<keyword evidence="3 5" id="KW-1133">Transmembrane helix</keyword>
<dbReference type="RefSeq" id="WP_115493017.1">
    <property type="nucleotide sequence ID" value="NZ_JACHWW010000002.1"/>
</dbReference>
<protein>
    <submittedName>
        <fullName evidence="7">Sterol desaturase family protein</fullName>
    </submittedName>
</protein>
<dbReference type="GO" id="GO:0008610">
    <property type="term" value="P:lipid biosynthetic process"/>
    <property type="evidence" value="ECO:0007669"/>
    <property type="project" value="InterPro"/>
</dbReference>
<feature type="domain" description="Fatty acid hydroxylase" evidence="6">
    <location>
        <begin position="105"/>
        <end position="245"/>
    </location>
</feature>
<keyword evidence="8" id="KW-1185">Reference proteome</keyword>
<feature type="transmembrane region" description="Helical" evidence="5">
    <location>
        <begin position="95"/>
        <end position="118"/>
    </location>
</feature>
<dbReference type="OrthoDB" id="9770329at2"/>
<accession>A0A395LGP5</accession>
<comment type="caution">
    <text evidence="7">The sequence shown here is derived from an EMBL/GenBank/DDBJ whole genome shotgun (WGS) entry which is preliminary data.</text>
</comment>
<name>A0A395LGP5_9SPHN</name>
<evidence type="ECO:0000256" key="1">
    <source>
        <dbReference type="ARBA" id="ARBA00004370"/>
    </source>
</evidence>
<evidence type="ECO:0000256" key="5">
    <source>
        <dbReference type="SAM" id="Phobius"/>
    </source>
</evidence>
<dbReference type="GO" id="GO:0016020">
    <property type="term" value="C:membrane"/>
    <property type="evidence" value="ECO:0007669"/>
    <property type="project" value="UniProtKB-SubCell"/>
</dbReference>
<proteinExistence type="predicted"/>
<evidence type="ECO:0000256" key="2">
    <source>
        <dbReference type="ARBA" id="ARBA00022692"/>
    </source>
</evidence>
<feature type="transmembrane region" description="Helical" evidence="5">
    <location>
        <begin position="160"/>
        <end position="186"/>
    </location>
</feature>
<sequence>MIDLPTAFDVFADRMIRVVVFDVQRYLVAAGFFTIALLVFRSWARRKRIQNRHATRKDYTREIASSLRTSFVFALTTFLTLGLRELGLVQLKLETFTLLTVAWQFVLIVVAHDAYFYWMHRALHHRRLFRATHLHHHKSRTPTPWTAYSFSSWEAVTEALFIPIFMLATSTMGFAMTGLAVFLFLWHMIFRNVIGHLGVELYPAGWVDNRWTGWWNTTTHHDLHHSSGNTNFGLYFTWWDRWMGTEHPRYREEFRKVTARTRAAERKSAPEAAPA</sequence>
<evidence type="ECO:0000256" key="3">
    <source>
        <dbReference type="ARBA" id="ARBA00022989"/>
    </source>
</evidence>